<reference evidence="1 2" key="2">
    <citation type="submission" date="2008-10" db="EMBL/GenBank/DDBJ databases">
        <authorList>
            <person name="Fulton L."/>
            <person name="Clifton S."/>
            <person name="Fulton B."/>
            <person name="Xu J."/>
            <person name="Minx P."/>
            <person name="Pepin K.H."/>
            <person name="Johnson M."/>
            <person name="Bhonagiri V."/>
            <person name="Nash W.E."/>
            <person name="Mardis E.R."/>
            <person name="Wilson R.K."/>
        </authorList>
    </citation>
    <scope>NUCLEOTIDE SEQUENCE [LARGE SCALE GENOMIC DNA]</scope>
    <source>
        <strain evidence="1 2">DSM 18315</strain>
    </source>
</reference>
<sequence length="65" mass="7183">MKFNGLNFSFPFSGSSFGFLVGIDFLCRIGSGKGQMGQVNGRRILRNTQIYDLRKAAAKIRNPLA</sequence>
<organism evidence="1 2">
    <name type="scientific">Parabacteroides johnsonii DSM 18315</name>
    <dbReference type="NCBI Taxonomy" id="537006"/>
    <lineage>
        <taxon>Bacteria</taxon>
        <taxon>Pseudomonadati</taxon>
        <taxon>Bacteroidota</taxon>
        <taxon>Bacteroidia</taxon>
        <taxon>Bacteroidales</taxon>
        <taxon>Tannerellaceae</taxon>
        <taxon>Parabacteroides</taxon>
    </lineage>
</organism>
<accession>B7BF58</accession>
<evidence type="ECO:0000313" key="1">
    <source>
        <dbReference type="EMBL" id="EEC94952.1"/>
    </source>
</evidence>
<dbReference type="STRING" id="537006.PRABACTJOHN_03687"/>
<dbReference type="Proteomes" id="UP000005510">
    <property type="component" value="Unassembled WGS sequence"/>
</dbReference>
<gene>
    <name evidence="1" type="ORF">PRABACTJOHN_03687</name>
</gene>
<comment type="caution">
    <text evidence="1">The sequence shown here is derived from an EMBL/GenBank/DDBJ whole genome shotgun (WGS) entry which is preliminary data.</text>
</comment>
<dbReference type="HOGENOM" id="CLU_2845836_0_0_10"/>
<reference evidence="1 2" key="1">
    <citation type="submission" date="2008-10" db="EMBL/GenBank/DDBJ databases">
        <title>Draft genome sequence of Parabacteroides johnsonii (DSM 18315).</title>
        <authorList>
            <person name="Sudarsanam P."/>
            <person name="Ley R."/>
            <person name="Guruge J."/>
            <person name="Turnbaugh P.J."/>
            <person name="Mahowald M."/>
            <person name="Liep D."/>
            <person name="Gordon J."/>
        </authorList>
    </citation>
    <scope>NUCLEOTIDE SEQUENCE [LARGE SCALE GENOMIC DNA]</scope>
    <source>
        <strain evidence="1 2">DSM 18315</strain>
    </source>
</reference>
<evidence type="ECO:0000313" key="2">
    <source>
        <dbReference type="Proteomes" id="UP000005510"/>
    </source>
</evidence>
<name>B7BF58_9BACT</name>
<proteinExistence type="predicted"/>
<protein>
    <submittedName>
        <fullName evidence="1">Uncharacterized protein</fullName>
    </submittedName>
</protein>
<dbReference type="EMBL" id="ABYH01000379">
    <property type="protein sequence ID" value="EEC94952.1"/>
    <property type="molecule type" value="Genomic_DNA"/>
</dbReference>
<dbReference type="AlphaFoldDB" id="B7BF58"/>